<comment type="cofactor">
    <cofactor evidence="1">
        <name>FMN</name>
        <dbReference type="ChEBI" id="CHEBI:58210"/>
    </cofactor>
</comment>
<dbReference type="Proteomes" id="UP000632377">
    <property type="component" value="Unassembled WGS sequence"/>
</dbReference>
<dbReference type="PANTHER" id="PTHR43567">
    <property type="entry name" value="FLAVOREDOXIN-RELATED-RELATED"/>
    <property type="match status" value="1"/>
</dbReference>
<evidence type="ECO:0000313" key="5">
    <source>
        <dbReference type="EMBL" id="MBL4937858.1"/>
    </source>
</evidence>
<dbReference type="SMART" id="SM00903">
    <property type="entry name" value="Flavin_Reduct"/>
    <property type="match status" value="1"/>
</dbReference>
<dbReference type="InterPro" id="IPR052174">
    <property type="entry name" value="Flavoredoxin"/>
</dbReference>
<keyword evidence="2" id="KW-0285">Flavoprotein</keyword>
<sequence>MGKYSLAPQRGFFPQPSYLIGTYKDNGVPNFALITWVTFCSANPPMFMFASAGKKITRELVEKNKMFSANLVTTEMMFLADYFGMNSGYSSNKVSDIGVECSIGEILPVPILNPSPWVYECQLIDIVPQGNGAIYIGEVKNIQVDEKIKDTAYGKINMSDIDPLIYAPGNYYKVSENIGQVGFSKQK</sequence>
<proteinExistence type="inferred from homology"/>
<evidence type="ECO:0000259" key="4">
    <source>
        <dbReference type="SMART" id="SM00903"/>
    </source>
</evidence>
<dbReference type="PANTHER" id="PTHR43567:SF1">
    <property type="entry name" value="FLAVOREDOXIN"/>
    <property type="match status" value="1"/>
</dbReference>
<evidence type="ECO:0000313" key="6">
    <source>
        <dbReference type="Proteomes" id="UP000632377"/>
    </source>
</evidence>
<dbReference type="Gene3D" id="2.30.110.10">
    <property type="entry name" value="Electron Transport, Fmn-binding Protein, Chain A"/>
    <property type="match status" value="1"/>
</dbReference>
<keyword evidence="6" id="KW-1185">Reference proteome</keyword>
<comment type="similarity">
    <text evidence="3">Belongs to the flavoredoxin family.</text>
</comment>
<protein>
    <submittedName>
        <fullName evidence="5">Flavin reductase family protein</fullName>
    </submittedName>
</protein>
<dbReference type="InterPro" id="IPR012349">
    <property type="entry name" value="Split_barrel_FMN-bd"/>
</dbReference>
<feature type="domain" description="Flavin reductase like" evidence="4">
    <location>
        <begin position="10"/>
        <end position="155"/>
    </location>
</feature>
<dbReference type="Pfam" id="PF01613">
    <property type="entry name" value="Flavin_Reduct"/>
    <property type="match status" value="1"/>
</dbReference>
<organism evidence="5 6">
    <name type="scientific">Clostridium rhizosphaerae</name>
    <dbReference type="NCBI Taxonomy" id="2803861"/>
    <lineage>
        <taxon>Bacteria</taxon>
        <taxon>Bacillati</taxon>
        <taxon>Bacillota</taxon>
        <taxon>Clostridia</taxon>
        <taxon>Eubacteriales</taxon>
        <taxon>Clostridiaceae</taxon>
        <taxon>Clostridium</taxon>
    </lineage>
</organism>
<name>A0ABS1TEP7_9CLOT</name>
<dbReference type="RefSeq" id="WP_202750601.1">
    <property type="nucleotide sequence ID" value="NZ_JAESWC010000018.1"/>
</dbReference>
<evidence type="ECO:0000256" key="1">
    <source>
        <dbReference type="ARBA" id="ARBA00001917"/>
    </source>
</evidence>
<dbReference type="InterPro" id="IPR002563">
    <property type="entry name" value="Flavin_Rdtase-like_dom"/>
</dbReference>
<gene>
    <name evidence="5" type="ORF">JK636_19300</name>
</gene>
<dbReference type="EMBL" id="JAESWC010000018">
    <property type="protein sequence ID" value="MBL4937858.1"/>
    <property type="molecule type" value="Genomic_DNA"/>
</dbReference>
<dbReference type="SUPFAM" id="SSF50475">
    <property type="entry name" value="FMN-binding split barrel"/>
    <property type="match status" value="1"/>
</dbReference>
<evidence type="ECO:0000256" key="3">
    <source>
        <dbReference type="ARBA" id="ARBA00038054"/>
    </source>
</evidence>
<comment type="caution">
    <text evidence="5">The sequence shown here is derived from an EMBL/GenBank/DDBJ whole genome shotgun (WGS) entry which is preliminary data.</text>
</comment>
<accession>A0ABS1TEP7</accession>
<reference evidence="5 6" key="1">
    <citation type="submission" date="2021-01" db="EMBL/GenBank/DDBJ databases">
        <title>Genome public.</title>
        <authorList>
            <person name="Liu C."/>
            <person name="Sun Q."/>
        </authorList>
    </citation>
    <scope>NUCLEOTIDE SEQUENCE [LARGE SCALE GENOMIC DNA]</scope>
    <source>
        <strain evidence="5 6">YIM B02515</strain>
    </source>
</reference>
<evidence type="ECO:0000256" key="2">
    <source>
        <dbReference type="ARBA" id="ARBA00022630"/>
    </source>
</evidence>